<evidence type="ECO:0000313" key="2">
    <source>
        <dbReference type="Proteomes" id="UP000294558"/>
    </source>
</evidence>
<accession>A0A4R7HYP6</accession>
<organism evidence="1 2">
    <name type="scientific">Ilumatobacter fluminis</name>
    <dbReference type="NCBI Taxonomy" id="467091"/>
    <lineage>
        <taxon>Bacteria</taxon>
        <taxon>Bacillati</taxon>
        <taxon>Actinomycetota</taxon>
        <taxon>Acidimicrobiia</taxon>
        <taxon>Acidimicrobiales</taxon>
        <taxon>Ilumatobacteraceae</taxon>
        <taxon>Ilumatobacter</taxon>
    </lineage>
</organism>
<dbReference type="RefSeq" id="WP_133868601.1">
    <property type="nucleotide sequence ID" value="NZ_JAVJPS010000012.1"/>
</dbReference>
<reference evidence="1 2" key="1">
    <citation type="submission" date="2019-03" db="EMBL/GenBank/DDBJ databases">
        <title>Sequencing the genomes of 1000 actinobacteria strains.</title>
        <authorList>
            <person name="Klenk H.-P."/>
        </authorList>
    </citation>
    <scope>NUCLEOTIDE SEQUENCE [LARGE SCALE GENOMIC DNA]</scope>
    <source>
        <strain evidence="1 2">DSM 18936</strain>
    </source>
</reference>
<gene>
    <name evidence="1" type="ORF">BDK89_1789</name>
</gene>
<comment type="caution">
    <text evidence="1">The sequence shown here is derived from an EMBL/GenBank/DDBJ whole genome shotgun (WGS) entry which is preliminary data.</text>
</comment>
<name>A0A4R7HYP6_9ACTN</name>
<dbReference type="AlphaFoldDB" id="A0A4R7HYP6"/>
<proteinExistence type="predicted"/>
<sequence length="80" mass="9362">MTFSTVLAVVRRPDLWTTAARQARRTAPPGWWKHRPFLPVPSGDYLRFRLTTQYGDPDARPDPSDTIAYLEWCREWDRAA</sequence>
<keyword evidence="2" id="KW-1185">Reference proteome</keyword>
<dbReference type="OrthoDB" id="5196657at2"/>
<dbReference type="EMBL" id="SOAU01000001">
    <property type="protein sequence ID" value="TDT16205.1"/>
    <property type="molecule type" value="Genomic_DNA"/>
</dbReference>
<evidence type="ECO:0000313" key="1">
    <source>
        <dbReference type="EMBL" id="TDT16205.1"/>
    </source>
</evidence>
<dbReference type="Proteomes" id="UP000294558">
    <property type="component" value="Unassembled WGS sequence"/>
</dbReference>
<protein>
    <submittedName>
        <fullName evidence="1">Uncharacterized protein</fullName>
    </submittedName>
</protein>